<name>A0A8E2JJB7_9PEZI</name>
<organism evidence="2 3">
    <name type="scientific">Lepidopterella palustris CBS 459.81</name>
    <dbReference type="NCBI Taxonomy" id="1314670"/>
    <lineage>
        <taxon>Eukaryota</taxon>
        <taxon>Fungi</taxon>
        <taxon>Dikarya</taxon>
        <taxon>Ascomycota</taxon>
        <taxon>Pezizomycotina</taxon>
        <taxon>Dothideomycetes</taxon>
        <taxon>Pleosporomycetidae</taxon>
        <taxon>Mytilinidiales</taxon>
        <taxon>Argynnaceae</taxon>
        <taxon>Lepidopterella</taxon>
    </lineage>
</organism>
<protein>
    <submittedName>
        <fullName evidence="2">Uncharacterized protein</fullName>
    </submittedName>
</protein>
<reference evidence="2 3" key="1">
    <citation type="journal article" date="2016" name="Nat. Commun.">
        <title>Ectomycorrhizal ecology is imprinted in the genome of the dominant symbiotic fungus Cenococcum geophilum.</title>
        <authorList>
            <consortium name="DOE Joint Genome Institute"/>
            <person name="Peter M."/>
            <person name="Kohler A."/>
            <person name="Ohm R.A."/>
            <person name="Kuo A."/>
            <person name="Krutzmann J."/>
            <person name="Morin E."/>
            <person name="Arend M."/>
            <person name="Barry K.W."/>
            <person name="Binder M."/>
            <person name="Choi C."/>
            <person name="Clum A."/>
            <person name="Copeland A."/>
            <person name="Grisel N."/>
            <person name="Haridas S."/>
            <person name="Kipfer T."/>
            <person name="LaButti K."/>
            <person name="Lindquist E."/>
            <person name="Lipzen A."/>
            <person name="Maire R."/>
            <person name="Meier B."/>
            <person name="Mihaltcheva S."/>
            <person name="Molinier V."/>
            <person name="Murat C."/>
            <person name="Poggeler S."/>
            <person name="Quandt C.A."/>
            <person name="Sperisen C."/>
            <person name="Tritt A."/>
            <person name="Tisserant E."/>
            <person name="Crous P.W."/>
            <person name="Henrissat B."/>
            <person name="Nehls U."/>
            <person name="Egli S."/>
            <person name="Spatafora J.W."/>
            <person name="Grigoriev I.V."/>
            <person name="Martin F.M."/>
        </authorList>
    </citation>
    <scope>NUCLEOTIDE SEQUENCE [LARGE SCALE GENOMIC DNA]</scope>
    <source>
        <strain evidence="2 3">CBS 459.81</strain>
    </source>
</reference>
<dbReference type="OrthoDB" id="10679387at2759"/>
<evidence type="ECO:0000313" key="2">
    <source>
        <dbReference type="EMBL" id="OCK84452.1"/>
    </source>
</evidence>
<dbReference type="EMBL" id="KV744837">
    <property type="protein sequence ID" value="OCK84452.1"/>
    <property type="molecule type" value="Genomic_DNA"/>
</dbReference>
<keyword evidence="3" id="KW-1185">Reference proteome</keyword>
<dbReference type="Proteomes" id="UP000250266">
    <property type="component" value="Unassembled WGS sequence"/>
</dbReference>
<evidence type="ECO:0000313" key="3">
    <source>
        <dbReference type="Proteomes" id="UP000250266"/>
    </source>
</evidence>
<feature type="compositionally biased region" description="Polar residues" evidence="1">
    <location>
        <begin position="249"/>
        <end position="259"/>
    </location>
</feature>
<accession>A0A8E2JJB7</accession>
<feature type="region of interest" description="Disordered" evidence="1">
    <location>
        <begin position="248"/>
        <end position="272"/>
    </location>
</feature>
<dbReference type="AlphaFoldDB" id="A0A8E2JJB7"/>
<sequence>MSYPYLSFPSRIPELSAYLIWNLSLYNLATLQRIVDVLKYDVDEVAAEWLQETHIAPALADPLTHIPVTSFPRLTNRPVAEEHPSGITVRAESEVDVETIWGLYHRALNLHRQTPRYELSHPSLLYAGGKSVQQQDLQQDALDHSISKYTNQKLINMVFGQDGNCGLKMSGKLVRPEGGIQSSSLVEAYEAVKPLPRKHRRPPTTSEFKIAAPTKASKGDILIPFPLHLDFETLGMETVGRVGFEDPSFSDNNSYSTREATPPYTRPSPDFGPARTHNRAISAMTLPSTTTKIQNKEMTVSSTSGSGDLVFVTASTPANFNPSPTSSPSTDSSFLMDAEPSFQVALPPPTLTMSATITQVAYDGTKTSQTMTLSQDESALVHQLHVLKRYVQWKGGPVGSQSTISFDEYQDILRSNRALEG</sequence>
<gene>
    <name evidence="2" type="ORF">K432DRAFT_461005</name>
</gene>
<evidence type="ECO:0000256" key="1">
    <source>
        <dbReference type="SAM" id="MobiDB-lite"/>
    </source>
</evidence>
<proteinExistence type="predicted"/>